<feature type="domain" description="Aminotransferase class I/classII large" evidence="4">
    <location>
        <begin position="150"/>
        <end position="525"/>
    </location>
</feature>
<dbReference type="SUPFAM" id="SSF53383">
    <property type="entry name" value="PLP-dependent transferases"/>
    <property type="match status" value="1"/>
</dbReference>
<proteinExistence type="predicted"/>
<evidence type="ECO:0000313" key="5">
    <source>
        <dbReference type="EMBL" id="KAL3743166.1"/>
    </source>
</evidence>
<dbReference type="Gene3D" id="3.40.640.10">
    <property type="entry name" value="Type I PLP-dependent aspartate aminotransferase-like (Major domain)"/>
    <property type="match status" value="1"/>
</dbReference>
<feature type="region of interest" description="Disordered" evidence="2">
    <location>
        <begin position="1"/>
        <end position="33"/>
    </location>
</feature>
<name>A0ABD3L011_EUCGL</name>
<evidence type="ECO:0000256" key="2">
    <source>
        <dbReference type="SAM" id="MobiDB-lite"/>
    </source>
</evidence>
<dbReference type="EMBL" id="JBJKBG010000004">
    <property type="protein sequence ID" value="KAL3743166.1"/>
    <property type="molecule type" value="Genomic_DNA"/>
</dbReference>
<dbReference type="InterPro" id="IPR050478">
    <property type="entry name" value="Ethylene_sulfur-biosynth"/>
</dbReference>
<dbReference type="Pfam" id="PF00155">
    <property type="entry name" value="Aminotran_1_2"/>
    <property type="match status" value="1"/>
</dbReference>
<protein>
    <recommendedName>
        <fullName evidence="4">Aminotransferase class I/classII large domain-containing protein</fullName>
    </recommendedName>
</protein>
<keyword evidence="3" id="KW-0812">Transmembrane</keyword>
<dbReference type="Gene3D" id="3.90.1150.10">
    <property type="entry name" value="Aspartate Aminotransferase, domain 1"/>
    <property type="match status" value="1"/>
</dbReference>
<accession>A0ABD3L011</accession>
<dbReference type="InterPro" id="IPR015421">
    <property type="entry name" value="PyrdxlP-dep_Trfase_major"/>
</dbReference>
<feature type="region of interest" description="Disordered" evidence="2">
    <location>
        <begin position="73"/>
        <end position="93"/>
    </location>
</feature>
<gene>
    <name evidence="5" type="ORF">ACJRO7_018464</name>
</gene>
<evidence type="ECO:0000259" key="4">
    <source>
        <dbReference type="Pfam" id="PF00155"/>
    </source>
</evidence>
<dbReference type="InterPro" id="IPR004839">
    <property type="entry name" value="Aminotransferase_I/II_large"/>
</dbReference>
<dbReference type="InterPro" id="IPR015422">
    <property type="entry name" value="PyrdxlP-dep_Trfase_small"/>
</dbReference>
<keyword evidence="6" id="KW-1185">Reference proteome</keyword>
<keyword evidence="3" id="KW-0472">Membrane</keyword>
<feature type="compositionally biased region" description="Basic and acidic residues" evidence="2">
    <location>
        <begin position="10"/>
        <end position="19"/>
    </location>
</feature>
<dbReference type="Proteomes" id="UP001634007">
    <property type="component" value="Unassembled WGS sequence"/>
</dbReference>
<feature type="transmembrane region" description="Helical" evidence="3">
    <location>
        <begin position="49"/>
        <end position="68"/>
    </location>
</feature>
<reference evidence="5 6" key="1">
    <citation type="submission" date="2024-11" db="EMBL/GenBank/DDBJ databases">
        <title>Chromosome-level genome assembly of Eucalyptus globulus Labill. provides insights into its genome evolution.</title>
        <authorList>
            <person name="Li X."/>
        </authorList>
    </citation>
    <scope>NUCLEOTIDE SEQUENCE [LARGE SCALE GENOMIC DNA]</scope>
    <source>
        <strain evidence="5">CL2024</strain>
        <tissue evidence="5">Fresh tender leaves</tissue>
    </source>
</reference>
<evidence type="ECO:0000256" key="1">
    <source>
        <dbReference type="ARBA" id="ARBA00022898"/>
    </source>
</evidence>
<dbReference type="InterPro" id="IPR015424">
    <property type="entry name" value="PyrdxlP-dep_Trfase"/>
</dbReference>
<evidence type="ECO:0000256" key="3">
    <source>
        <dbReference type="SAM" id="Phobius"/>
    </source>
</evidence>
<keyword evidence="1" id="KW-0663">Pyridoxal phosphate</keyword>
<dbReference type="PANTHER" id="PTHR43795">
    <property type="entry name" value="BIFUNCTIONAL ASPARTATE AMINOTRANSFERASE AND GLUTAMATE/ASPARTATE-PREPHENATE AMINOTRANSFERASE-RELATED"/>
    <property type="match status" value="1"/>
</dbReference>
<keyword evidence="3" id="KW-1133">Transmembrane helix</keyword>
<dbReference type="PRINTS" id="PR00753">
    <property type="entry name" value="ACCSYNTHASE"/>
</dbReference>
<dbReference type="CDD" id="cd00609">
    <property type="entry name" value="AAT_like"/>
    <property type="match status" value="1"/>
</dbReference>
<evidence type="ECO:0000313" key="6">
    <source>
        <dbReference type="Proteomes" id="UP001634007"/>
    </source>
</evidence>
<comment type="caution">
    <text evidence="5">The sequence shown here is derived from an EMBL/GenBank/DDBJ whole genome shotgun (WGS) entry which is preliminary data.</text>
</comment>
<dbReference type="AlphaFoldDB" id="A0ABD3L011"/>
<organism evidence="5 6">
    <name type="scientific">Eucalyptus globulus</name>
    <name type="common">Tasmanian blue gum</name>
    <dbReference type="NCBI Taxonomy" id="34317"/>
    <lineage>
        <taxon>Eukaryota</taxon>
        <taxon>Viridiplantae</taxon>
        <taxon>Streptophyta</taxon>
        <taxon>Embryophyta</taxon>
        <taxon>Tracheophyta</taxon>
        <taxon>Spermatophyta</taxon>
        <taxon>Magnoliopsida</taxon>
        <taxon>eudicotyledons</taxon>
        <taxon>Gunneridae</taxon>
        <taxon>Pentapetalae</taxon>
        <taxon>rosids</taxon>
        <taxon>malvids</taxon>
        <taxon>Myrtales</taxon>
        <taxon>Myrtaceae</taxon>
        <taxon>Myrtoideae</taxon>
        <taxon>Eucalypteae</taxon>
        <taxon>Eucalyptus</taxon>
    </lineage>
</organism>
<sequence length="536" mass="58840">MTRPRHPRTRNPDPEEDSKPTTSSSSGGGGGTAMRVIVPLQGVVQGRGGLVLGSVIPCALFYFLQLYLKRNRSREEHPPPSPSSSAEHLPEVPGLQRTLSRAHLSPRGPAHVSGRVNAILRSGDSPDIVGVKKYLEDAYDKMSNPDGVIQLGLAENKVGLDLVRNWLVENGREAMLGDELSISGITNYQPFDGLMELKVAVAEFMSRAIEGAVSFDPSQIVLTTGASAAIEMLSFCIADAGNAFLVPTPYYPSFDCDLKWRSGVEIIPVPCRSADGFSLNFTALDLAFSQAKKRGVKVRGIIISNPSDPVGSLPNRETLYNLLDFATEKNMHIICNEVFVGSTHGEGFLSMAQVADSEDFDRSRVHIIYSLSEDLSLIGFNVGVIYSFNQNVVAAAKKLARFSSISSPTQRMLVSLLSDTRFMQNFIRISREKLGKMYMMFTGELRQLGIECVKGSGGSYCWADMSGLIRSYSEKGELELWDKLLNTAKINVTPGSICHCIEPGWFRFCFTALTEEDIPLVMKRLQKVTETCKSRS</sequence>
<dbReference type="PANTHER" id="PTHR43795:SF85">
    <property type="entry name" value="AMINOTRANSFERASE ACS10-RELATED"/>
    <property type="match status" value="1"/>
</dbReference>